<sequence length="317" mass="35619">MTTLDTPNTLHIRCGSDIQRSLQAAGFIGDFLEFSDPFCQGPVGGDGDWTARRNAFLSTHYEIPLADLQQRQALAYKRLCSVSQYAHIVLWFEHDNYDQLILAYLLTRLADANLGTRLELICISAFAGIEPFIGLGQLSPDQLEQLYTEQRQVVSAAQYQEASKLWYAFEQGNLSELNRIIRQGTQALPFLAAALKRQMQELPWTDCGIGLTLQLTLQMLRDKGPCTCGQLFRELTLKLEPLPHLGDLMFWALLKQAAVQGLIEIAPSRTDWPMRMVSIATPTSETNIGSWWVGPFDINRTGCPRWDPVTGQIVVTE</sequence>
<evidence type="ECO:0000313" key="2">
    <source>
        <dbReference type="EMBL" id="MBN7821274.1"/>
    </source>
</evidence>
<keyword evidence="3" id="KW-1185">Reference proteome</keyword>
<evidence type="ECO:0000259" key="1">
    <source>
        <dbReference type="Pfam" id="PF08874"/>
    </source>
</evidence>
<accession>A0ABS3D079</accession>
<comment type="caution">
    <text evidence="2">The sequence shown here is derived from an EMBL/GenBank/DDBJ whole genome shotgun (WGS) entry which is preliminary data.</text>
</comment>
<organism evidence="2 3">
    <name type="scientific">Bowmanella yangjiangensis</name>
    <dbReference type="NCBI Taxonomy" id="2811230"/>
    <lineage>
        <taxon>Bacteria</taxon>
        <taxon>Pseudomonadati</taxon>
        <taxon>Pseudomonadota</taxon>
        <taxon>Gammaproteobacteria</taxon>
        <taxon>Alteromonadales</taxon>
        <taxon>Alteromonadaceae</taxon>
        <taxon>Bowmanella</taxon>
    </lineage>
</organism>
<dbReference type="InterPro" id="IPR014973">
    <property type="entry name" value="DUF1835"/>
</dbReference>
<dbReference type="EMBL" id="JAFKCS010000016">
    <property type="protein sequence ID" value="MBN7821274.1"/>
    <property type="molecule type" value="Genomic_DNA"/>
</dbReference>
<dbReference type="Proteomes" id="UP000663992">
    <property type="component" value="Unassembled WGS sequence"/>
</dbReference>
<protein>
    <submittedName>
        <fullName evidence="2">DUF1835 domain-containing protein</fullName>
    </submittedName>
</protein>
<proteinExistence type="predicted"/>
<name>A0ABS3D079_9ALTE</name>
<dbReference type="Pfam" id="PF08874">
    <property type="entry name" value="DUF1835"/>
    <property type="match status" value="1"/>
</dbReference>
<gene>
    <name evidence="2" type="ORF">J0A65_15480</name>
</gene>
<evidence type="ECO:0000313" key="3">
    <source>
        <dbReference type="Proteomes" id="UP000663992"/>
    </source>
</evidence>
<reference evidence="2 3" key="1">
    <citation type="submission" date="2021-03" db="EMBL/GenBank/DDBJ databases">
        <title>novel species isolated from a fishpond in China.</title>
        <authorList>
            <person name="Lu H."/>
            <person name="Cai Z."/>
        </authorList>
    </citation>
    <scope>NUCLEOTIDE SEQUENCE [LARGE SCALE GENOMIC DNA]</scope>
    <source>
        <strain evidence="2 3">Y57</strain>
    </source>
</reference>
<dbReference type="RefSeq" id="WP_206595222.1">
    <property type="nucleotide sequence ID" value="NZ_JAFKCS010000016.1"/>
</dbReference>
<feature type="domain" description="DUF1835" evidence="1">
    <location>
        <begin position="11"/>
        <end position="113"/>
    </location>
</feature>